<dbReference type="InterPro" id="IPR010982">
    <property type="entry name" value="Lambda_DNA-bd_dom_sf"/>
</dbReference>
<dbReference type="SUPFAM" id="SSF47413">
    <property type="entry name" value="lambda repressor-like DNA-binding domains"/>
    <property type="match status" value="1"/>
</dbReference>
<protein>
    <recommendedName>
        <fullName evidence="3">Helix-turn-helix domain-containing protein</fullName>
    </recommendedName>
</protein>
<evidence type="ECO:0008006" key="3">
    <source>
        <dbReference type="Google" id="ProtNLM"/>
    </source>
</evidence>
<dbReference type="AlphaFoldDB" id="A0A4Q8Y0R8"/>
<evidence type="ECO:0000313" key="1">
    <source>
        <dbReference type="EMBL" id="TAX71788.1"/>
    </source>
</evidence>
<evidence type="ECO:0000313" key="2">
    <source>
        <dbReference type="Proteomes" id="UP000293652"/>
    </source>
</evidence>
<accession>A0A4Q8Y0R8</accession>
<proteinExistence type="predicted"/>
<gene>
    <name evidence="1" type="ORF">ELI03_08580</name>
</gene>
<organism evidence="1 2">
    <name type="scientific">Rhizobium leguminosarum</name>
    <dbReference type="NCBI Taxonomy" id="384"/>
    <lineage>
        <taxon>Bacteria</taxon>
        <taxon>Pseudomonadati</taxon>
        <taxon>Pseudomonadota</taxon>
        <taxon>Alphaproteobacteria</taxon>
        <taxon>Hyphomicrobiales</taxon>
        <taxon>Rhizobiaceae</taxon>
        <taxon>Rhizobium/Agrobacterium group</taxon>
        <taxon>Rhizobium</taxon>
    </lineage>
</organism>
<dbReference type="Proteomes" id="UP000293652">
    <property type="component" value="Unassembled WGS sequence"/>
</dbReference>
<sequence length="84" mass="8685">MAITGNQIRAARALVGMDQQALADKAKIGINTVRNMEGAGGERIRVRTDTLDAVTDALKVAGVVIIEEGTNDGGPGVRLINKGA</sequence>
<dbReference type="RefSeq" id="WP_130749688.1">
    <property type="nucleotide sequence ID" value="NZ_SIPC01000001.1"/>
</dbReference>
<dbReference type="GO" id="GO:0003677">
    <property type="term" value="F:DNA binding"/>
    <property type="evidence" value="ECO:0007669"/>
    <property type="project" value="InterPro"/>
</dbReference>
<name>A0A4Q8Y0R8_RHILE</name>
<dbReference type="Gene3D" id="1.10.260.40">
    <property type="entry name" value="lambda repressor-like DNA-binding domains"/>
    <property type="match status" value="1"/>
</dbReference>
<reference evidence="1 2" key="1">
    <citation type="submission" date="2019-02" db="EMBL/GenBank/DDBJ databases">
        <title>The genomic architecture of introgression among sibling species of bacteria.</title>
        <authorList>
            <person name="Cavassim M.I.A."/>
            <person name="Moeskjaer S."/>
            <person name="Moslemi C."/>
            <person name="Fields B."/>
            <person name="Bachmann A."/>
            <person name="Vilhjalmsson B."/>
            <person name="Schierup M.H."/>
            <person name="Young J.P.W."/>
            <person name="Andersen S.U."/>
        </authorList>
    </citation>
    <scope>NUCLEOTIDE SEQUENCE [LARGE SCALE GENOMIC DNA]</scope>
    <source>
        <strain evidence="1 2">SM145A</strain>
    </source>
</reference>
<dbReference type="EMBL" id="SIPC01000001">
    <property type="protein sequence ID" value="TAX71788.1"/>
    <property type="molecule type" value="Genomic_DNA"/>
</dbReference>
<comment type="caution">
    <text evidence="1">The sequence shown here is derived from an EMBL/GenBank/DDBJ whole genome shotgun (WGS) entry which is preliminary data.</text>
</comment>